<accession>A0A3P7TQ20</accession>
<evidence type="ECO:0000256" key="1">
    <source>
        <dbReference type="SAM" id="MobiDB-lite"/>
    </source>
</evidence>
<dbReference type="Proteomes" id="UP000050761">
    <property type="component" value="Unassembled WGS sequence"/>
</dbReference>
<proteinExistence type="predicted"/>
<dbReference type="WBParaSite" id="HPBE_0000218801-mRNA-1">
    <property type="protein sequence ID" value="HPBE_0000218801-mRNA-1"/>
    <property type="gene ID" value="HPBE_0000218801"/>
</dbReference>
<sequence>MTNRATNLESLRSFSLSSSWDELDRMTVEEFDGFLADRGLLWKSRKCPICHKPQAITRQRGEDGHIIRKKFECHRRKCRDSRPKIGYLKGTFFENLHSSRKTVFLASALYVDDIGTIEDRARRCNVATRTIVQWNQLFRDVIVESFFENETSCRIGGPNSVMHMEETYIANRKFRRKGKLLDSWAVVGVIEDSKEIFVEITSKRDPTILDCIITKHVLPGTTIGNLGYIHKTVETVNSQPNSGDHSSDVHSGETENTGWSTISSVIKKRGLEGALSDDSFLASVWKWKHRNEPKFFLLWKEISKRYPISH</sequence>
<evidence type="ECO:0000313" key="2">
    <source>
        <dbReference type="EMBL" id="VDO23581.1"/>
    </source>
</evidence>
<dbReference type="OrthoDB" id="424490at2759"/>
<dbReference type="EMBL" id="UZAH01003030">
    <property type="protein sequence ID" value="VDO23581.1"/>
    <property type="molecule type" value="Genomic_DNA"/>
</dbReference>
<protein>
    <submittedName>
        <fullName evidence="4">DDE_Tnp_IS1595 domain-containing protein</fullName>
    </submittedName>
</protein>
<dbReference type="PANTHER" id="PTHR47163">
    <property type="entry name" value="DDE_TNP_IS1595 DOMAIN-CONTAINING PROTEIN"/>
    <property type="match status" value="1"/>
</dbReference>
<feature type="region of interest" description="Disordered" evidence="1">
    <location>
        <begin position="237"/>
        <end position="256"/>
    </location>
</feature>
<dbReference type="PANTHER" id="PTHR47163:SF3">
    <property type="entry name" value="PROTEIN CBG18017"/>
    <property type="match status" value="1"/>
</dbReference>
<reference evidence="2 3" key="1">
    <citation type="submission" date="2018-11" db="EMBL/GenBank/DDBJ databases">
        <authorList>
            <consortium name="Pathogen Informatics"/>
        </authorList>
    </citation>
    <scope>NUCLEOTIDE SEQUENCE [LARGE SCALE GENOMIC DNA]</scope>
</reference>
<organism evidence="3 4">
    <name type="scientific">Heligmosomoides polygyrus</name>
    <name type="common">Parasitic roundworm</name>
    <dbReference type="NCBI Taxonomy" id="6339"/>
    <lineage>
        <taxon>Eukaryota</taxon>
        <taxon>Metazoa</taxon>
        <taxon>Ecdysozoa</taxon>
        <taxon>Nematoda</taxon>
        <taxon>Chromadorea</taxon>
        <taxon>Rhabditida</taxon>
        <taxon>Rhabditina</taxon>
        <taxon>Rhabditomorpha</taxon>
        <taxon>Strongyloidea</taxon>
        <taxon>Heligmosomidae</taxon>
        <taxon>Heligmosomoides</taxon>
    </lineage>
</organism>
<gene>
    <name evidence="2" type="ORF">HPBE_LOCUS2190</name>
</gene>
<name>A0A183F7P6_HELPZ</name>
<reference evidence="4" key="2">
    <citation type="submission" date="2019-09" db="UniProtKB">
        <authorList>
            <consortium name="WormBaseParasite"/>
        </authorList>
    </citation>
    <scope>IDENTIFICATION</scope>
</reference>
<keyword evidence="3" id="KW-1185">Reference proteome</keyword>
<evidence type="ECO:0000313" key="3">
    <source>
        <dbReference type="Proteomes" id="UP000050761"/>
    </source>
</evidence>
<accession>A0A183F7P6</accession>
<dbReference type="AlphaFoldDB" id="A0A183F7P6"/>
<evidence type="ECO:0000313" key="4">
    <source>
        <dbReference type="WBParaSite" id="HPBE_0000218801-mRNA-1"/>
    </source>
</evidence>
<dbReference type="InterPro" id="IPR053164">
    <property type="entry name" value="IS1016-like_transposase"/>
</dbReference>